<dbReference type="AlphaFoldDB" id="A0A1I1KX08"/>
<keyword evidence="3" id="KW-1185">Reference proteome</keyword>
<sequence length="76" mass="8453">MNSDGHRVKVLAYHCVRWAWRIYNAAVIVSLLYLGYVIAEAAGYVPDGYVRTIWASLAVLTVLFGLILLPLASTEQ</sequence>
<keyword evidence="1" id="KW-0472">Membrane</keyword>
<gene>
    <name evidence="2" type="ORF">SAMN05444422_11347</name>
</gene>
<keyword evidence="1" id="KW-0812">Transmembrane</keyword>
<accession>A0A1I1KX08</accession>
<evidence type="ECO:0000313" key="2">
    <source>
        <dbReference type="EMBL" id="SFC65347.1"/>
    </source>
</evidence>
<dbReference type="RefSeq" id="WP_143095862.1">
    <property type="nucleotide sequence ID" value="NZ_FOKW01000013.1"/>
</dbReference>
<organism evidence="2 3">
    <name type="scientific">Natronobacterium haloterrestre</name>
    <name type="common">Halobiforma haloterrestris</name>
    <dbReference type="NCBI Taxonomy" id="148448"/>
    <lineage>
        <taxon>Archaea</taxon>
        <taxon>Methanobacteriati</taxon>
        <taxon>Methanobacteriota</taxon>
        <taxon>Stenosarchaea group</taxon>
        <taxon>Halobacteria</taxon>
        <taxon>Halobacteriales</taxon>
        <taxon>Natrialbaceae</taxon>
        <taxon>Natronobacterium</taxon>
    </lineage>
</organism>
<protein>
    <submittedName>
        <fullName evidence="2">Uncharacterized protein</fullName>
    </submittedName>
</protein>
<dbReference type="Proteomes" id="UP000199161">
    <property type="component" value="Unassembled WGS sequence"/>
</dbReference>
<evidence type="ECO:0000256" key="1">
    <source>
        <dbReference type="SAM" id="Phobius"/>
    </source>
</evidence>
<dbReference type="EMBL" id="FOKW01000013">
    <property type="protein sequence ID" value="SFC65347.1"/>
    <property type="molecule type" value="Genomic_DNA"/>
</dbReference>
<dbReference type="OrthoDB" id="200801at2157"/>
<proteinExistence type="predicted"/>
<feature type="transmembrane region" description="Helical" evidence="1">
    <location>
        <begin position="21"/>
        <end position="39"/>
    </location>
</feature>
<evidence type="ECO:0000313" key="3">
    <source>
        <dbReference type="Proteomes" id="UP000199161"/>
    </source>
</evidence>
<reference evidence="3" key="1">
    <citation type="submission" date="2016-10" db="EMBL/GenBank/DDBJ databases">
        <authorList>
            <person name="Varghese N."/>
            <person name="Submissions S."/>
        </authorList>
    </citation>
    <scope>NUCLEOTIDE SEQUENCE [LARGE SCALE GENOMIC DNA]</scope>
    <source>
        <strain evidence="3">DSM 13078</strain>
    </source>
</reference>
<name>A0A1I1KX08_NATHA</name>
<feature type="transmembrane region" description="Helical" evidence="1">
    <location>
        <begin position="51"/>
        <end position="72"/>
    </location>
</feature>
<keyword evidence="1" id="KW-1133">Transmembrane helix</keyword>